<dbReference type="InterPro" id="IPR000109">
    <property type="entry name" value="POT_fam"/>
</dbReference>
<dbReference type="PANTHER" id="PTHR11654">
    <property type="entry name" value="OLIGOPEPTIDE TRANSPORTER-RELATED"/>
    <property type="match status" value="1"/>
</dbReference>
<name>A0A1Y2ASN5_9TREE</name>
<evidence type="ECO:0000256" key="5">
    <source>
        <dbReference type="ARBA" id="ARBA00023136"/>
    </source>
</evidence>
<comment type="caution">
    <text evidence="7">The sequence shown here is derived from an EMBL/GenBank/DDBJ whole genome shotgun (WGS) entry which is preliminary data.</text>
</comment>
<comment type="similarity">
    <text evidence="2">Belongs to the major facilitator superfamily. Proton-dependent oligopeptide transporter (POT/PTR) (TC 2.A.17) family.</text>
</comment>
<dbReference type="SUPFAM" id="SSF103473">
    <property type="entry name" value="MFS general substrate transporter"/>
    <property type="match status" value="1"/>
</dbReference>
<dbReference type="InParanoid" id="A0A1Y2ASN5"/>
<proteinExistence type="inferred from homology"/>
<feature type="transmembrane region" description="Helical" evidence="6">
    <location>
        <begin position="70"/>
        <end position="90"/>
    </location>
</feature>
<organism evidence="7 8">
    <name type="scientific">Naematelia encephala</name>
    <dbReference type="NCBI Taxonomy" id="71784"/>
    <lineage>
        <taxon>Eukaryota</taxon>
        <taxon>Fungi</taxon>
        <taxon>Dikarya</taxon>
        <taxon>Basidiomycota</taxon>
        <taxon>Agaricomycotina</taxon>
        <taxon>Tremellomycetes</taxon>
        <taxon>Tremellales</taxon>
        <taxon>Naemateliaceae</taxon>
        <taxon>Naematelia</taxon>
    </lineage>
</organism>
<reference evidence="7 8" key="1">
    <citation type="submission" date="2016-07" db="EMBL/GenBank/DDBJ databases">
        <title>Pervasive Adenine N6-methylation of Active Genes in Fungi.</title>
        <authorList>
            <consortium name="DOE Joint Genome Institute"/>
            <person name="Mondo S.J."/>
            <person name="Dannebaum R.O."/>
            <person name="Kuo R.C."/>
            <person name="Labutti K."/>
            <person name="Haridas S."/>
            <person name="Kuo A."/>
            <person name="Salamov A."/>
            <person name="Ahrendt S.R."/>
            <person name="Lipzen A."/>
            <person name="Sullivan W."/>
            <person name="Andreopoulos W.B."/>
            <person name="Clum A."/>
            <person name="Lindquist E."/>
            <person name="Daum C."/>
            <person name="Ramamoorthy G.K."/>
            <person name="Gryganskyi A."/>
            <person name="Culley D."/>
            <person name="Magnuson J.K."/>
            <person name="James T.Y."/>
            <person name="O'Malley M.A."/>
            <person name="Stajich J.E."/>
            <person name="Spatafora J.W."/>
            <person name="Visel A."/>
            <person name="Grigoriev I.V."/>
        </authorList>
    </citation>
    <scope>NUCLEOTIDE SEQUENCE [LARGE SCALE GENOMIC DNA]</scope>
    <source>
        <strain evidence="7 8">68-887.2</strain>
    </source>
</reference>
<comment type="subcellular location">
    <subcellularLocation>
        <location evidence="1">Membrane</location>
        <topology evidence="1">Multi-pass membrane protein</topology>
    </subcellularLocation>
</comment>
<evidence type="ECO:0000256" key="3">
    <source>
        <dbReference type="ARBA" id="ARBA00022692"/>
    </source>
</evidence>
<dbReference type="Gene3D" id="1.20.1250.20">
    <property type="entry name" value="MFS general substrate transporter like domains"/>
    <property type="match status" value="1"/>
</dbReference>
<keyword evidence="4 6" id="KW-1133">Transmembrane helix</keyword>
<sequence>MQKCCLVAPFNYVNRFEAAITTARLTGPFNNFINNPFPVGGNGAGAVAPGDLGLQEHAGALGLGSVDTSAFTNMFTFLAFVIPIFGGILADTKLGRFKTICWGTAVGAIAHVLLVIPAIPSVIANPNGSLGAFVISIVILAFAAGLIKPSLGPLLCDQSPVKLPFIKTLASGERVIVDPETTVQRYLLIFYGVTNAGAFFAVATEYAEHDIGFWLAYLLPGILYMLMPIVLIIAYKHLYLAPPQSSVVVEAMRVMGCLFSNGEWKQMWRADDSFWNAAKPSYLAEHNGGLDRTKIFWDDTFVDEIRQSLNACAVFALVPIFVLADGGIGNQMNDMSHAMLVNGVPNDLLSSLNPLAIIVFTPIITYGLYPLMSKLGYPLKPMTRMCIGFLLGALGAMLGAIIQWRVYSTSPCGDYATTCVDDDGGPAPSTISLWLQIPIIFFPAVGELFVVVTSYESAYTRSPARMKGLVYALALFNFAIAAAISLALSQAIQDLVWPWVALTVACVICAIALPTYFSHLNTPMLRFADRDRQAGKYQPNVINDADTNA</sequence>
<feature type="transmembrane region" description="Helical" evidence="6">
    <location>
        <begin position="102"/>
        <end position="123"/>
    </location>
</feature>
<dbReference type="OrthoDB" id="8904098at2759"/>
<keyword evidence="5 6" id="KW-0472">Membrane</keyword>
<dbReference type="GO" id="GO:0016020">
    <property type="term" value="C:membrane"/>
    <property type="evidence" value="ECO:0007669"/>
    <property type="project" value="UniProtKB-SubCell"/>
</dbReference>
<dbReference type="Pfam" id="PF00854">
    <property type="entry name" value="PTR2"/>
    <property type="match status" value="1"/>
</dbReference>
<feature type="transmembrane region" description="Helical" evidence="6">
    <location>
        <begin position="129"/>
        <end position="147"/>
    </location>
</feature>
<evidence type="ECO:0000313" key="7">
    <source>
        <dbReference type="EMBL" id="ORY25561.1"/>
    </source>
</evidence>
<feature type="transmembrane region" description="Helical" evidence="6">
    <location>
        <begin position="348"/>
        <end position="369"/>
    </location>
</feature>
<feature type="transmembrane region" description="Helical" evidence="6">
    <location>
        <begin position="468"/>
        <end position="489"/>
    </location>
</feature>
<feature type="transmembrane region" description="Helical" evidence="6">
    <location>
        <begin position="186"/>
        <end position="207"/>
    </location>
</feature>
<gene>
    <name evidence="7" type="ORF">BCR39DRAFT_485413</name>
</gene>
<evidence type="ECO:0000256" key="6">
    <source>
        <dbReference type="SAM" id="Phobius"/>
    </source>
</evidence>
<feature type="transmembrane region" description="Helical" evidence="6">
    <location>
        <begin position="309"/>
        <end position="328"/>
    </location>
</feature>
<accession>A0A1Y2ASN5</accession>
<dbReference type="EMBL" id="MCFC01000056">
    <property type="protein sequence ID" value="ORY25561.1"/>
    <property type="molecule type" value="Genomic_DNA"/>
</dbReference>
<feature type="transmembrane region" description="Helical" evidence="6">
    <location>
        <begin position="381"/>
        <end position="402"/>
    </location>
</feature>
<dbReference type="GO" id="GO:0022857">
    <property type="term" value="F:transmembrane transporter activity"/>
    <property type="evidence" value="ECO:0007669"/>
    <property type="project" value="InterPro"/>
</dbReference>
<protein>
    <submittedName>
        <fullName evidence="7">POT family-domain-containing protein</fullName>
    </submittedName>
</protein>
<evidence type="ECO:0000256" key="4">
    <source>
        <dbReference type="ARBA" id="ARBA00022989"/>
    </source>
</evidence>
<dbReference type="Proteomes" id="UP000193986">
    <property type="component" value="Unassembled WGS sequence"/>
</dbReference>
<keyword evidence="3 6" id="KW-0812">Transmembrane</keyword>
<evidence type="ECO:0000313" key="8">
    <source>
        <dbReference type="Proteomes" id="UP000193986"/>
    </source>
</evidence>
<keyword evidence="8" id="KW-1185">Reference proteome</keyword>
<dbReference type="FunCoup" id="A0A1Y2ASN5">
    <property type="interactions" value="247"/>
</dbReference>
<feature type="transmembrane region" description="Helical" evidence="6">
    <location>
        <begin position="213"/>
        <end position="235"/>
    </location>
</feature>
<feature type="transmembrane region" description="Helical" evidence="6">
    <location>
        <begin position="495"/>
        <end position="517"/>
    </location>
</feature>
<evidence type="ECO:0000256" key="1">
    <source>
        <dbReference type="ARBA" id="ARBA00004141"/>
    </source>
</evidence>
<dbReference type="AlphaFoldDB" id="A0A1Y2ASN5"/>
<evidence type="ECO:0000256" key="2">
    <source>
        <dbReference type="ARBA" id="ARBA00005982"/>
    </source>
</evidence>
<dbReference type="InterPro" id="IPR036259">
    <property type="entry name" value="MFS_trans_sf"/>
</dbReference>
<feature type="transmembrane region" description="Helical" evidence="6">
    <location>
        <begin position="433"/>
        <end position="456"/>
    </location>
</feature>